<accession>A0A2N7UDG3</accession>
<keyword evidence="1" id="KW-0479">Metal-binding</keyword>
<dbReference type="PANTHER" id="PTHR38777">
    <property type="entry name" value="FELS-2 PROPHAGE PROTEIN"/>
    <property type="match status" value="1"/>
</dbReference>
<dbReference type="PRINTS" id="PR00618">
    <property type="entry name" value="DKSAZNFINGER"/>
</dbReference>
<organism evidence="6 7">
    <name type="scientific">Halomonas urumqiensis</name>
    <dbReference type="NCBI Taxonomy" id="1684789"/>
    <lineage>
        <taxon>Bacteria</taxon>
        <taxon>Pseudomonadati</taxon>
        <taxon>Pseudomonadota</taxon>
        <taxon>Gammaproteobacteria</taxon>
        <taxon>Oceanospirillales</taxon>
        <taxon>Halomonadaceae</taxon>
        <taxon>Halomonas</taxon>
    </lineage>
</organism>
<evidence type="ECO:0000256" key="2">
    <source>
        <dbReference type="ARBA" id="ARBA00022771"/>
    </source>
</evidence>
<dbReference type="PANTHER" id="PTHR38777:SF1">
    <property type="entry name" value="DNAK SUPPRESSOR PROTEIN"/>
    <property type="match status" value="1"/>
</dbReference>
<dbReference type="Pfam" id="PF01258">
    <property type="entry name" value="zf-dskA_traR"/>
    <property type="match status" value="1"/>
</dbReference>
<dbReference type="GO" id="GO:0008270">
    <property type="term" value="F:zinc ion binding"/>
    <property type="evidence" value="ECO:0007669"/>
    <property type="project" value="UniProtKB-KW"/>
</dbReference>
<dbReference type="InterPro" id="IPR012783">
    <property type="entry name" value="Znf_C4_TraR"/>
</dbReference>
<dbReference type="SUPFAM" id="SSF57716">
    <property type="entry name" value="Glucocorticoid receptor-like (DNA-binding domain)"/>
    <property type="match status" value="1"/>
</dbReference>
<evidence type="ECO:0000256" key="3">
    <source>
        <dbReference type="ARBA" id="ARBA00022833"/>
    </source>
</evidence>
<dbReference type="Gene3D" id="1.20.120.910">
    <property type="entry name" value="DksA, coiled-coil domain"/>
    <property type="match status" value="1"/>
</dbReference>
<reference evidence="6 7" key="1">
    <citation type="submission" date="2018-01" db="EMBL/GenBank/DDBJ databases">
        <title>Halomonas endophytica sp. nov., isolated from storage liquid in the stems of Populus euphratica.</title>
        <authorList>
            <person name="Chen C."/>
        </authorList>
    </citation>
    <scope>NUCLEOTIDE SEQUENCE [LARGE SCALE GENOMIC DNA]</scope>
    <source>
        <strain evidence="6 7">BZ-SZ-XJ27</strain>
    </source>
</reference>
<evidence type="ECO:0000313" key="6">
    <source>
        <dbReference type="EMBL" id="PMR78498.1"/>
    </source>
</evidence>
<evidence type="ECO:0000259" key="5">
    <source>
        <dbReference type="Pfam" id="PF01258"/>
    </source>
</evidence>
<feature type="domain" description="Zinc finger DksA/TraR C4-type" evidence="5">
    <location>
        <begin position="39"/>
        <end position="69"/>
    </location>
</feature>
<evidence type="ECO:0000256" key="4">
    <source>
        <dbReference type="PROSITE-ProRule" id="PRU00510"/>
    </source>
</evidence>
<name>A0A2N7UDG3_9GAMM</name>
<dbReference type="AlphaFoldDB" id="A0A2N7UDG3"/>
<keyword evidence="7" id="KW-1185">Reference proteome</keyword>
<dbReference type="PROSITE" id="PS51128">
    <property type="entry name" value="ZF_DKSA_2"/>
    <property type="match status" value="1"/>
</dbReference>
<protein>
    <recommendedName>
        <fullName evidence="5">Zinc finger DksA/TraR C4-type domain-containing protein</fullName>
    </recommendedName>
</protein>
<dbReference type="InterPro" id="IPR020460">
    <property type="entry name" value="Znf_C4-type_bac"/>
</dbReference>
<evidence type="ECO:0000256" key="1">
    <source>
        <dbReference type="ARBA" id="ARBA00022723"/>
    </source>
</evidence>
<dbReference type="PROSITE" id="PS01102">
    <property type="entry name" value="ZF_DKSA_1"/>
    <property type="match status" value="1"/>
</dbReference>
<sequence length="75" mass="8373">MADNADIATELMEQRLEGALANRPRWPEGDLATHPDSDCEECGDEIPAARRQVAPWATTCVACQSLRERRGKHVR</sequence>
<dbReference type="OrthoDB" id="962301at2"/>
<dbReference type="InterPro" id="IPR020458">
    <property type="entry name" value="Znf_DskA_TraR_CS"/>
</dbReference>
<keyword evidence="3" id="KW-0862">Zinc</keyword>
<evidence type="ECO:0000313" key="7">
    <source>
        <dbReference type="Proteomes" id="UP000235547"/>
    </source>
</evidence>
<dbReference type="EMBL" id="PNRG01000033">
    <property type="protein sequence ID" value="PMR78498.1"/>
    <property type="molecule type" value="Genomic_DNA"/>
</dbReference>
<gene>
    <name evidence="6" type="ORF">C1H70_17300</name>
</gene>
<dbReference type="Proteomes" id="UP000235547">
    <property type="component" value="Unassembled WGS sequence"/>
</dbReference>
<feature type="zinc finger region" description="dksA C4-type" evidence="4">
    <location>
        <begin position="39"/>
        <end position="63"/>
    </location>
</feature>
<dbReference type="RefSeq" id="WP_102589559.1">
    <property type="nucleotide sequence ID" value="NZ_BNAE01000001.1"/>
</dbReference>
<dbReference type="NCBIfam" id="TIGR02419">
    <property type="entry name" value="C4_traR_proteo"/>
    <property type="match status" value="1"/>
</dbReference>
<proteinExistence type="predicted"/>
<keyword evidence="2" id="KW-0863">Zinc-finger</keyword>
<dbReference type="GO" id="GO:1900378">
    <property type="term" value="P:positive regulation of secondary metabolite biosynthetic process"/>
    <property type="evidence" value="ECO:0007669"/>
    <property type="project" value="TreeGrafter"/>
</dbReference>
<comment type="caution">
    <text evidence="6">The sequence shown here is derived from an EMBL/GenBank/DDBJ whole genome shotgun (WGS) entry which is preliminary data.</text>
</comment>
<dbReference type="InterPro" id="IPR000962">
    <property type="entry name" value="Znf_DskA_TraR"/>
</dbReference>